<dbReference type="SUPFAM" id="SSF51735">
    <property type="entry name" value="NAD(P)-binding Rossmann-fold domains"/>
    <property type="match status" value="1"/>
</dbReference>
<dbReference type="Pfam" id="PF00106">
    <property type="entry name" value="adh_short"/>
    <property type="match status" value="1"/>
</dbReference>
<evidence type="ECO:0000313" key="3">
    <source>
        <dbReference type="Proteomes" id="UP000052943"/>
    </source>
</evidence>
<feature type="transmembrane region" description="Helical" evidence="1">
    <location>
        <begin position="6"/>
        <end position="24"/>
    </location>
</feature>
<dbReference type="Gene3D" id="3.40.50.720">
    <property type="entry name" value="NAD(P)-binding Rossmann-like Domain"/>
    <property type="match status" value="1"/>
</dbReference>
<keyword evidence="1" id="KW-0472">Membrane</keyword>
<protein>
    <submittedName>
        <fullName evidence="2">Uncharacterized protein</fullName>
    </submittedName>
</protein>
<name>A0A0W8D968_PHYNI</name>
<reference evidence="2 3" key="1">
    <citation type="submission" date="2015-11" db="EMBL/GenBank/DDBJ databases">
        <title>Genomes and virulence difference between two physiological races of Phytophthora nicotianae.</title>
        <authorList>
            <person name="Liu H."/>
            <person name="Ma X."/>
            <person name="Yu H."/>
            <person name="Fang D."/>
            <person name="Li Y."/>
            <person name="Wang X."/>
            <person name="Wang W."/>
            <person name="Dong Y."/>
            <person name="Xiao B."/>
        </authorList>
    </citation>
    <scope>NUCLEOTIDE SEQUENCE [LARGE SCALE GENOMIC DNA]</scope>
    <source>
        <strain evidence="3">race 0</strain>
    </source>
</reference>
<dbReference type="EMBL" id="LNFO01001310">
    <property type="protein sequence ID" value="KUF92748.1"/>
    <property type="molecule type" value="Genomic_DNA"/>
</dbReference>
<dbReference type="AlphaFoldDB" id="A0A0W8D968"/>
<keyword evidence="1" id="KW-0812">Transmembrane</keyword>
<keyword evidence="1" id="KW-1133">Transmembrane helix</keyword>
<dbReference type="GO" id="GO:0030148">
    <property type="term" value="P:sphingolipid biosynthetic process"/>
    <property type="evidence" value="ECO:0007669"/>
    <property type="project" value="TreeGrafter"/>
</dbReference>
<dbReference type="GO" id="GO:0047560">
    <property type="term" value="F:3-dehydrosphinganine reductase activity"/>
    <property type="evidence" value="ECO:0007669"/>
    <property type="project" value="TreeGrafter"/>
</dbReference>
<feature type="transmembrane region" description="Helical" evidence="1">
    <location>
        <begin position="294"/>
        <end position="315"/>
    </location>
</feature>
<gene>
    <name evidence="2" type="ORF">AM587_10012446</name>
</gene>
<organism evidence="2 3">
    <name type="scientific">Phytophthora nicotianae</name>
    <name type="common">Potato buckeye rot agent</name>
    <name type="synonym">Phytophthora parasitica</name>
    <dbReference type="NCBI Taxonomy" id="4792"/>
    <lineage>
        <taxon>Eukaryota</taxon>
        <taxon>Sar</taxon>
        <taxon>Stramenopiles</taxon>
        <taxon>Oomycota</taxon>
        <taxon>Peronosporomycetes</taxon>
        <taxon>Peronosporales</taxon>
        <taxon>Peronosporaceae</taxon>
        <taxon>Phytophthora</taxon>
    </lineage>
</organism>
<evidence type="ECO:0000313" key="2">
    <source>
        <dbReference type="EMBL" id="KUF92748.1"/>
    </source>
</evidence>
<sequence length="365" mass="40051">MESGWIALIVLVGSCVLSWLWSLLTAPRFNVRGKHVLFTGTENPLGLAIAKKYVKKGANVSLIGPTMEILKAAQSELQKVAGEDASVFVFECELVDSKQVEQAVQEANTFHGRATDHIVYAASRRIKPGYFWEQDVALMKEAMDVNYLGAVVLIKAALPAMIEAKNRGRIVFVSSVDSLEFPVGCGACSGSKSAIRGLADSLRNELLLYNISVAVFYPGTSSYNLLDTSKSFKSPATSNEAGEERYGIVNDPINWYLYCRLLCSANEGSITTGYSTFTDQSPAATKSFDKKAKVLFNGLWFGQYSITTTWNGFLLRMLSNGVAPRNNTFLEWISLFFVGGYHFLRQKVKETSLKAPTRAGTAAHV</sequence>
<dbReference type="GO" id="GO:0005789">
    <property type="term" value="C:endoplasmic reticulum membrane"/>
    <property type="evidence" value="ECO:0007669"/>
    <property type="project" value="TreeGrafter"/>
</dbReference>
<feature type="transmembrane region" description="Helical" evidence="1">
    <location>
        <begin position="327"/>
        <end position="344"/>
    </location>
</feature>
<accession>A0A0W8D968</accession>
<evidence type="ECO:0000256" key="1">
    <source>
        <dbReference type="SAM" id="Phobius"/>
    </source>
</evidence>
<dbReference type="InterPro" id="IPR002347">
    <property type="entry name" value="SDR_fam"/>
</dbReference>
<dbReference type="PANTHER" id="PTHR43550">
    <property type="entry name" value="3-KETODIHYDROSPHINGOSINE REDUCTASE"/>
    <property type="match status" value="1"/>
</dbReference>
<dbReference type="Proteomes" id="UP000052943">
    <property type="component" value="Unassembled WGS sequence"/>
</dbReference>
<dbReference type="OrthoDB" id="37659at2759"/>
<dbReference type="InterPro" id="IPR036291">
    <property type="entry name" value="NAD(P)-bd_dom_sf"/>
</dbReference>
<dbReference type="STRING" id="4790.A0A0W8D968"/>
<proteinExistence type="predicted"/>
<dbReference type="GO" id="GO:0006666">
    <property type="term" value="P:3-keto-sphinganine metabolic process"/>
    <property type="evidence" value="ECO:0007669"/>
    <property type="project" value="TreeGrafter"/>
</dbReference>
<dbReference type="PRINTS" id="PR00081">
    <property type="entry name" value="GDHRDH"/>
</dbReference>
<dbReference type="PANTHER" id="PTHR43550:SF3">
    <property type="entry name" value="3-KETODIHYDROSPHINGOSINE REDUCTASE"/>
    <property type="match status" value="1"/>
</dbReference>
<comment type="caution">
    <text evidence="2">The sequence shown here is derived from an EMBL/GenBank/DDBJ whole genome shotgun (WGS) entry which is preliminary data.</text>
</comment>